<dbReference type="NCBIfam" id="NF009623">
    <property type="entry name" value="PRK13130.1"/>
    <property type="match status" value="1"/>
</dbReference>
<evidence type="ECO:0000256" key="5">
    <source>
        <dbReference type="ARBA" id="ARBA00022552"/>
    </source>
</evidence>
<reference evidence="8" key="1">
    <citation type="journal article" date="2020" name="mSystems">
        <title>Genome- and Community-Level Interaction Insights into Carbon Utilization and Element Cycling Functions of Hydrothermarchaeota in Hydrothermal Sediment.</title>
        <authorList>
            <person name="Zhou Z."/>
            <person name="Liu Y."/>
            <person name="Xu W."/>
            <person name="Pan J."/>
            <person name="Luo Z.H."/>
            <person name="Li M."/>
        </authorList>
    </citation>
    <scope>NUCLEOTIDE SEQUENCE [LARGE SCALE GENOMIC DNA]</scope>
    <source>
        <strain evidence="9">SpSt-622</strain>
        <strain evidence="8">SpSt-642</strain>
    </source>
</reference>
<keyword evidence="5 7" id="KW-0698">rRNA processing</keyword>
<evidence type="ECO:0000313" key="8">
    <source>
        <dbReference type="EMBL" id="HGM58624.1"/>
    </source>
</evidence>
<dbReference type="HAMAP" id="MF_00803">
    <property type="entry name" value="Nop10"/>
    <property type="match status" value="1"/>
</dbReference>
<proteinExistence type="inferred from homology"/>
<dbReference type="GO" id="GO:0006364">
    <property type="term" value="P:rRNA processing"/>
    <property type="evidence" value="ECO:0007669"/>
    <property type="project" value="UniProtKB-UniRule"/>
</dbReference>
<dbReference type="GO" id="GO:1990904">
    <property type="term" value="C:ribonucleoprotein complex"/>
    <property type="evidence" value="ECO:0007669"/>
    <property type="project" value="UniProtKB-KW"/>
</dbReference>
<dbReference type="Pfam" id="PF04135">
    <property type="entry name" value="Nop10p"/>
    <property type="match status" value="1"/>
</dbReference>
<dbReference type="EMBL" id="DTBJ01000023">
    <property type="protein sequence ID" value="HGM58624.1"/>
    <property type="molecule type" value="Genomic_DNA"/>
</dbReference>
<gene>
    <name evidence="7" type="primary">nop10</name>
    <name evidence="9" type="ORF">ENT92_01500</name>
    <name evidence="8" type="ORF">ENU14_03435</name>
</gene>
<dbReference type="GO" id="GO:0030515">
    <property type="term" value="F:snoRNA binding"/>
    <property type="evidence" value="ECO:0007669"/>
    <property type="project" value="InterPro"/>
</dbReference>
<protein>
    <recommendedName>
        <fullName evidence="3 7">Ribosome biogenesis protein Nop10</fullName>
    </recommendedName>
</protein>
<dbReference type="InterPro" id="IPR036756">
    <property type="entry name" value="H/ACA_rnp_Nop10_sf"/>
</dbReference>
<name>A0A7C4HDM6_STAMA</name>
<comment type="caution">
    <text evidence="8">The sequence shown here is derived from an EMBL/GenBank/DDBJ whole genome shotgun (WGS) entry which is preliminary data.</text>
</comment>
<organism evidence="8">
    <name type="scientific">Staphylothermus marinus</name>
    <dbReference type="NCBI Taxonomy" id="2280"/>
    <lineage>
        <taxon>Archaea</taxon>
        <taxon>Thermoproteota</taxon>
        <taxon>Thermoprotei</taxon>
        <taxon>Desulfurococcales</taxon>
        <taxon>Desulfurococcaceae</taxon>
        <taxon>Staphylothermus</taxon>
    </lineage>
</organism>
<evidence type="ECO:0000256" key="2">
    <source>
        <dbReference type="ARBA" id="ARBA00009462"/>
    </source>
</evidence>
<evidence type="ECO:0000256" key="7">
    <source>
        <dbReference type="HAMAP-Rule" id="MF_00803"/>
    </source>
</evidence>
<dbReference type="SUPFAM" id="SSF144210">
    <property type="entry name" value="Nop10-like SnoRNP"/>
    <property type="match status" value="1"/>
</dbReference>
<comment type="similarity">
    <text evidence="2 7">Belongs to the NOP10 family.</text>
</comment>
<dbReference type="GO" id="GO:0001522">
    <property type="term" value="P:pseudouridine synthesis"/>
    <property type="evidence" value="ECO:0007669"/>
    <property type="project" value="InterPro"/>
</dbReference>
<keyword evidence="6 7" id="KW-0687">Ribonucleoprotein</keyword>
<dbReference type="InterPro" id="IPR023532">
    <property type="entry name" value="Nop10_arc-typ"/>
</dbReference>
<evidence type="ECO:0000256" key="4">
    <source>
        <dbReference type="ARBA" id="ARBA00022517"/>
    </source>
</evidence>
<evidence type="ECO:0000256" key="1">
    <source>
        <dbReference type="ARBA" id="ARBA00002325"/>
    </source>
</evidence>
<sequence length="66" mass="7902">MKWIMRKCVKCNRYTLRQDICPKCGGELIVPHPPRFSPEDKYVELRLKMKIESNILNTNEKPFYCV</sequence>
<accession>A0A7C4HDM6</accession>
<evidence type="ECO:0000313" key="9">
    <source>
        <dbReference type="EMBL" id="HGU64878.1"/>
    </source>
</evidence>
<dbReference type="InterPro" id="IPR007264">
    <property type="entry name" value="H/ACA_rnp_Nop10"/>
</dbReference>
<dbReference type="EMBL" id="DTAN01000063">
    <property type="protein sequence ID" value="HGU64878.1"/>
    <property type="molecule type" value="Genomic_DNA"/>
</dbReference>
<dbReference type="AlphaFoldDB" id="A0A7C4HDM6"/>
<comment type="function">
    <text evidence="1 7">Involved in ribosome biogenesis; more specifically in 18S rRNA pseudouridylation and in cleavage of pre-rRNA.</text>
</comment>
<evidence type="ECO:0000256" key="6">
    <source>
        <dbReference type="ARBA" id="ARBA00023274"/>
    </source>
</evidence>
<evidence type="ECO:0000256" key="3">
    <source>
        <dbReference type="ARBA" id="ARBA00018821"/>
    </source>
</evidence>
<dbReference type="Gene3D" id="2.20.28.40">
    <property type="entry name" value="H/ACA ribonucleoprotein complex, subunit Nop10"/>
    <property type="match status" value="1"/>
</dbReference>
<keyword evidence="4 7" id="KW-0690">Ribosome biogenesis</keyword>